<name>A5FDV0_FLAJ1</name>
<dbReference type="OrthoDB" id="666171at2"/>
<dbReference type="GeneID" id="31766516"/>
<protein>
    <submittedName>
        <fullName evidence="1">Uncharacterized protein</fullName>
    </submittedName>
</protein>
<dbReference type="RefSeq" id="WP_012025585.1">
    <property type="nucleotide sequence ID" value="NC_009441.1"/>
</dbReference>
<evidence type="ECO:0000313" key="2">
    <source>
        <dbReference type="Proteomes" id="UP000006694"/>
    </source>
</evidence>
<dbReference type="KEGG" id="fjo:Fjoh_3604"/>
<reference evidence="1 2" key="1">
    <citation type="journal article" date="2009" name="Appl. Environ. Microbiol.">
        <title>Novel features of the polysaccharide-digesting gliding bacterium Flavobacterium johnsoniae as revealed by genome sequence analysis.</title>
        <authorList>
            <person name="McBride M.J."/>
            <person name="Xie G."/>
            <person name="Martens E.C."/>
            <person name="Lapidus A."/>
            <person name="Henrissat B."/>
            <person name="Rhodes R.G."/>
            <person name="Goltsman E."/>
            <person name="Wang W."/>
            <person name="Xu J."/>
            <person name="Hunnicutt D.W."/>
            <person name="Staroscik A.M."/>
            <person name="Hoover T.R."/>
            <person name="Cheng Y.Q."/>
            <person name="Stein J.L."/>
        </authorList>
    </citation>
    <scope>NUCLEOTIDE SEQUENCE [LARGE SCALE GENOMIC DNA]</scope>
    <source>
        <strain evidence="2">ATCC 17061 / DSM 2064 / JCM 8514 / BCRC 14874 / CCUG 350202 / NBRC 14942 / NCIMB 11054 / UW101</strain>
    </source>
</reference>
<organism evidence="1 2">
    <name type="scientific">Flavobacterium johnsoniae (strain ATCC 17061 / DSM 2064 / JCM 8514 / BCRC 14874 / CCUG 350202 / NBRC 14942 / NCIMB 11054 / UW101)</name>
    <name type="common">Cytophaga johnsonae</name>
    <dbReference type="NCBI Taxonomy" id="376686"/>
    <lineage>
        <taxon>Bacteria</taxon>
        <taxon>Pseudomonadati</taxon>
        <taxon>Bacteroidota</taxon>
        <taxon>Flavobacteriia</taxon>
        <taxon>Flavobacteriales</taxon>
        <taxon>Flavobacteriaceae</taxon>
        <taxon>Flavobacterium</taxon>
    </lineage>
</organism>
<dbReference type="Proteomes" id="UP000006694">
    <property type="component" value="Chromosome"/>
</dbReference>
<dbReference type="eggNOG" id="ENOG5030ZAZ">
    <property type="taxonomic scope" value="Bacteria"/>
</dbReference>
<gene>
    <name evidence="1" type="ordered locus">Fjoh_3604</name>
</gene>
<dbReference type="AlphaFoldDB" id="A5FDV0"/>
<dbReference type="STRING" id="376686.Fjoh_3604"/>
<dbReference type="EMBL" id="CP000685">
    <property type="protein sequence ID" value="ABQ06618.1"/>
    <property type="molecule type" value="Genomic_DNA"/>
</dbReference>
<dbReference type="HOGENOM" id="CLU_1674801_0_0_10"/>
<sequence>MFRNTSLGYDHDLFIFLPEFRIHIATGGAKLPVYMLNLTINNFLIYSHFEQEHLYNFEIERNKKLEEIVYAPERLLNESFESDEYTRTFDKFAKQGFFSFDKTNISDPYNKSFHLVSFPTDRKNSIPKDNQFSDLRENKVLLDRNGILIDQIIEEINTLKFDPKPLYY</sequence>
<evidence type="ECO:0000313" key="1">
    <source>
        <dbReference type="EMBL" id="ABQ06618.1"/>
    </source>
</evidence>
<proteinExistence type="predicted"/>
<accession>A5FDV0</accession>
<keyword evidence="2" id="KW-1185">Reference proteome</keyword>